<dbReference type="RefSeq" id="WP_233787454.1">
    <property type="nucleotide sequence ID" value="NZ_RSCL01000012.1"/>
</dbReference>
<evidence type="ECO:0000313" key="1">
    <source>
        <dbReference type="EMBL" id="RUT04078.1"/>
    </source>
</evidence>
<dbReference type="EMBL" id="RSCL01000012">
    <property type="protein sequence ID" value="RUT04078.1"/>
    <property type="molecule type" value="Genomic_DNA"/>
</dbReference>
<dbReference type="Proteomes" id="UP000271624">
    <property type="component" value="Unassembled WGS sequence"/>
</dbReference>
<dbReference type="AlphaFoldDB" id="A0A433VDA9"/>
<sequence>MFTSNTIQEFLTSLGVTNEQGLINQKYNEGLQLYNQGEYARALQVFQLVKRLFPYHSEVDKFIQQSTQIIASLQ</sequence>
<evidence type="ECO:0000313" key="2">
    <source>
        <dbReference type="Proteomes" id="UP000271624"/>
    </source>
</evidence>
<accession>A0A433VDA9</accession>
<keyword evidence="2" id="KW-1185">Reference proteome</keyword>
<reference evidence="1" key="2">
    <citation type="journal article" date="2019" name="Genome Biol. Evol.">
        <title>Day and night: Metabolic profiles and evolutionary relationships of six axenic non-marine cyanobacteria.</title>
        <authorList>
            <person name="Will S.E."/>
            <person name="Henke P."/>
            <person name="Boedeker C."/>
            <person name="Huang S."/>
            <person name="Brinkmann H."/>
            <person name="Rohde M."/>
            <person name="Jarek M."/>
            <person name="Friedl T."/>
            <person name="Seufert S."/>
            <person name="Schumacher M."/>
            <person name="Overmann J."/>
            <person name="Neumann-Schaal M."/>
            <person name="Petersen J."/>
        </authorList>
    </citation>
    <scope>NUCLEOTIDE SEQUENCE [LARGE SCALE GENOMIC DNA]</scope>
    <source>
        <strain evidence="1">PCC 7102</strain>
    </source>
</reference>
<proteinExistence type="predicted"/>
<name>A0A433VDA9_9CYAN</name>
<gene>
    <name evidence="1" type="ORF">DSM106972_049920</name>
</gene>
<comment type="caution">
    <text evidence="1">The sequence shown here is derived from an EMBL/GenBank/DDBJ whole genome shotgun (WGS) entry which is preliminary data.</text>
</comment>
<evidence type="ECO:0008006" key="3">
    <source>
        <dbReference type="Google" id="ProtNLM"/>
    </source>
</evidence>
<organism evidence="1 2">
    <name type="scientific">Dulcicalothrix desertica PCC 7102</name>
    <dbReference type="NCBI Taxonomy" id="232991"/>
    <lineage>
        <taxon>Bacteria</taxon>
        <taxon>Bacillati</taxon>
        <taxon>Cyanobacteriota</taxon>
        <taxon>Cyanophyceae</taxon>
        <taxon>Nostocales</taxon>
        <taxon>Calotrichaceae</taxon>
        <taxon>Dulcicalothrix</taxon>
    </lineage>
</organism>
<reference evidence="1" key="1">
    <citation type="submission" date="2018-12" db="EMBL/GenBank/DDBJ databases">
        <authorList>
            <person name="Will S."/>
            <person name="Neumann-Schaal M."/>
            <person name="Henke P."/>
        </authorList>
    </citation>
    <scope>NUCLEOTIDE SEQUENCE</scope>
    <source>
        <strain evidence="1">PCC 7102</strain>
    </source>
</reference>
<protein>
    <recommendedName>
        <fullName evidence="3">Tetratricopeptide repeat protein</fullName>
    </recommendedName>
</protein>